<reference evidence="1" key="1">
    <citation type="submission" date="2022-04" db="EMBL/GenBank/DDBJ databases">
        <title>Jade perch genome.</title>
        <authorList>
            <person name="Chao B."/>
        </authorList>
    </citation>
    <scope>NUCLEOTIDE SEQUENCE</scope>
    <source>
        <strain evidence="1">CB-2022</strain>
    </source>
</reference>
<evidence type="ECO:0000313" key="1">
    <source>
        <dbReference type="EMBL" id="KAI3365579.1"/>
    </source>
</evidence>
<organism evidence="1 2">
    <name type="scientific">Scortum barcoo</name>
    <name type="common">barcoo grunter</name>
    <dbReference type="NCBI Taxonomy" id="214431"/>
    <lineage>
        <taxon>Eukaryota</taxon>
        <taxon>Metazoa</taxon>
        <taxon>Chordata</taxon>
        <taxon>Craniata</taxon>
        <taxon>Vertebrata</taxon>
        <taxon>Euteleostomi</taxon>
        <taxon>Actinopterygii</taxon>
        <taxon>Neopterygii</taxon>
        <taxon>Teleostei</taxon>
        <taxon>Neoteleostei</taxon>
        <taxon>Acanthomorphata</taxon>
        <taxon>Eupercaria</taxon>
        <taxon>Centrarchiformes</taxon>
        <taxon>Terapontoidei</taxon>
        <taxon>Terapontidae</taxon>
        <taxon>Scortum</taxon>
    </lineage>
</organism>
<comment type="caution">
    <text evidence="1">The sequence shown here is derived from an EMBL/GenBank/DDBJ whole genome shotgun (WGS) entry which is preliminary data.</text>
</comment>
<evidence type="ECO:0000313" key="2">
    <source>
        <dbReference type="Proteomes" id="UP000831701"/>
    </source>
</evidence>
<dbReference type="EMBL" id="CM041542">
    <property type="protein sequence ID" value="KAI3365579.1"/>
    <property type="molecule type" value="Genomic_DNA"/>
</dbReference>
<gene>
    <name evidence="1" type="ORF">L3Q82_010661</name>
</gene>
<protein>
    <submittedName>
        <fullName evidence="1">Uncharacterized protein</fullName>
    </submittedName>
</protein>
<accession>A0ACB8WCV8</accession>
<proteinExistence type="predicted"/>
<name>A0ACB8WCV8_9TELE</name>
<keyword evidence="2" id="KW-1185">Reference proteome</keyword>
<sequence length="463" mass="52237">MYCTVKCPSDPPTFPSDLPVSVRVSLQQESSGLSCCQGPRSFGEVLQEQSEFKYFRDGATVVVSLDGLNWLSKRRCKGVKKRTETEIMADTIKIAAGFSFCTDMFGVVQKQSQEVLVNLSYRGEELQLMMPSGQMIRANEELEPITCFCVLDRRGGAAPQLWRSSDCKSSPTSWLPFFSNPARLCHLPEEPTHRSAFTSLAAFISECLKEAPWTRLILNMQDILSWIKKDLNIVTQEDTSTINQHSRFIIFCDEDIPLQLFSDTSYTEDCRTTSIGDTGWHLSDNDILSDLKNSTATWPHIPNTNNSESLQHELAIIDKFNTCHFDSPVKSFQNDTSPGRLSRRDKHIKKKKSVSFYDDVTVYLFDQESPTVELHPGPYTSLPSSYSCNLSDVTLEDSGLEWEDDFSALEKSCHFRCVRQPASRHYTLSLPTPSCTALSGPERFSLSQTCLFLTHVTESDLEL</sequence>
<dbReference type="Proteomes" id="UP000831701">
    <property type="component" value="Chromosome 12"/>
</dbReference>